<dbReference type="EMBL" id="CATOUU010000787">
    <property type="protein sequence ID" value="CAI9948143.1"/>
    <property type="molecule type" value="Genomic_DNA"/>
</dbReference>
<organism evidence="1">
    <name type="scientific">Hexamita inflata</name>
    <dbReference type="NCBI Taxonomy" id="28002"/>
    <lineage>
        <taxon>Eukaryota</taxon>
        <taxon>Metamonada</taxon>
        <taxon>Diplomonadida</taxon>
        <taxon>Hexamitidae</taxon>
        <taxon>Hexamitinae</taxon>
        <taxon>Hexamita</taxon>
    </lineage>
</organism>
<comment type="caution">
    <text evidence="1">The sequence shown here is derived from an EMBL/GenBank/DDBJ whole genome shotgun (WGS) entry which is preliminary data.</text>
</comment>
<keyword evidence="3" id="KW-1185">Reference proteome</keyword>
<sequence length="247" mass="29214">MEGESSSRHSDKLQGIFDDQYSSYFMYPDEESDNYKICDNIQLSSVMMTSLAKIDEGTFLFIKRKQYYIINQQLKVLIVEPYNFSRPIKCLKHNNINLILTEDSILQIQGNQLVEKLKIFSATDIYSNGNNLFVLREEKLYQMNNTKLKLVYQNAYSVFNQFCDKVYTIKKYTLLRIYENNQKFEIKDNINEILYQCGSLLFILNKNTDIDVFDMINEQFSPQPLNTVVFIKTLKMKLLVQNQDYMD</sequence>
<dbReference type="AlphaFoldDB" id="A0AA86PZC0"/>
<evidence type="ECO:0000313" key="1">
    <source>
        <dbReference type="EMBL" id="CAI9948143.1"/>
    </source>
</evidence>
<accession>A0AA86PZC0</accession>
<evidence type="ECO:0000313" key="3">
    <source>
        <dbReference type="Proteomes" id="UP001642409"/>
    </source>
</evidence>
<dbReference type="Proteomes" id="UP001642409">
    <property type="component" value="Unassembled WGS sequence"/>
</dbReference>
<dbReference type="EMBL" id="CAXDID020000144">
    <property type="protein sequence ID" value="CAL6039901.1"/>
    <property type="molecule type" value="Genomic_DNA"/>
</dbReference>
<evidence type="ECO:0000313" key="2">
    <source>
        <dbReference type="EMBL" id="CAL6039901.1"/>
    </source>
</evidence>
<name>A0AA86PZC0_9EUKA</name>
<reference evidence="1" key="1">
    <citation type="submission" date="2023-06" db="EMBL/GenBank/DDBJ databases">
        <authorList>
            <person name="Kurt Z."/>
        </authorList>
    </citation>
    <scope>NUCLEOTIDE SEQUENCE</scope>
</reference>
<reference evidence="2 3" key="2">
    <citation type="submission" date="2024-07" db="EMBL/GenBank/DDBJ databases">
        <authorList>
            <person name="Akdeniz Z."/>
        </authorList>
    </citation>
    <scope>NUCLEOTIDE SEQUENCE [LARGE SCALE GENOMIC DNA]</scope>
</reference>
<proteinExistence type="predicted"/>
<protein>
    <submittedName>
        <fullName evidence="2">Hypothetical_protein</fullName>
    </submittedName>
</protein>
<gene>
    <name evidence="1" type="ORF">HINF_LOCUS35788</name>
    <name evidence="2" type="ORF">HINF_LOCUS38073</name>
</gene>